<dbReference type="GO" id="GO:0004674">
    <property type="term" value="F:protein serine/threonine kinase activity"/>
    <property type="evidence" value="ECO:0007669"/>
    <property type="project" value="TreeGrafter"/>
</dbReference>
<feature type="region of interest" description="Disordered" evidence="3">
    <location>
        <begin position="261"/>
        <end position="292"/>
    </location>
</feature>
<evidence type="ECO:0000256" key="2">
    <source>
        <dbReference type="ARBA" id="ARBA00022840"/>
    </source>
</evidence>
<dbReference type="PANTHER" id="PTHR48012">
    <property type="entry name" value="STERILE20-LIKE KINASE, ISOFORM B-RELATED"/>
    <property type="match status" value="1"/>
</dbReference>
<keyword evidence="1" id="KW-0547">Nucleotide-binding</keyword>
<dbReference type="GO" id="GO:0005737">
    <property type="term" value="C:cytoplasm"/>
    <property type="evidence" value="ECO:0007669"/>
    <property type="project" value="TreeGrafter"/>
</dbReference>
<protein>
    <submittedName>
        <fullName evidence="5">Putative serine/threonine-protein kinase 3</fullName>
    </submittedName>
</protein>
<dbReference type="InterPro" id="IPR011009">
    <property type="entry name" value="Kinase-like_dom_sf"/>
</dbReference>
<accession>A0A5J4X6B9</accession>
<dbReference type="SMART" id="SM00220">
    <property type="entry name" value="S_TKc"/>
    <property type="match status" value="1"/>
</dbReference>
<dbReference type="PANTHER" id="PTHR48012:SF2">
    <property type="entry name" value="STERILE20-LIKE KINASE, ISOFORM B"/>
    <property type="match status" value="1"/>
</dbReference>
<keyword evidence="2" id="KW-0067">ATP-binding</keyword>
<dbReference type="OrthoDB" id="1022360at2759"/>
<dbReference type="AlphaFoldDB" id="A0A5J4X6B9"/>
<proteinExistence type="predicted"/>
<dbReference type="SUPFAM" id="SSF56112">
    <property type="entry name" value="Protein kinase-like (PK-like)"/>
    <property type="match status" value="1"/>
</dbReference>
<evidence type="ECO:0000256" key="3">
    <source>
        <dbReference type="SAM" id="MobiDB-lite"/>
    </source>
</evidence>
<reference evidence="5 6" key="1">
    <citation type="submission" date="2019-03" db="EMBL/GenBank/DDBJ databases">
        <title>Single cell metagenomics reveals metabolic interactions within the superorganism composed of flagellate Streblomastix strix and complex community of Bacteroidetes bacteria on its surface.</title>
        <authorList>
            <person name="Treitli S.C."/>
            <person name="Kolisko M."/>
            <person name="Husnik F."/>
            <person name="Keeling P."/>
            <person name="Hampl V."/>
        </authorList>
    </citation>
    <scope>NUCLEOTIDE SEQUENCE [LARGE SCALE GENOMIC DNA]</scope>
    <source>
        <strain evidence="5">ST1C</strain>
    </source>
</reference>
<evidence type="ECO:0000313" key="6">
    <source>
        <dbReference type="Proteomes" id="UP000324800"/>
    </source>
</evidence>
<sequence length="440" mass="50366">MYEVKYVVLEDSALNIQLSIDTSLLQSDQQIIASVTEPSRVYVLPVYGPTSQPSHNAEYATKLHLAILVCSAIRSSQFLINSKCDIYVSDVSITPFAQDYNSKDDDYLNEVYWMAPKIIEDDNSTLNFKIDIWALGITSIEMIDTKTPLSNIDPNKVANLFLDNPPPLPVNPEQCSDELLDFIFKCLVKDPSKRASAMDLLDHPFIKKYEQVQTNILQPLILEYQRIISEKKKQKKKMKNKDWDVDEEMIQLLEMFEQEKEDLKEKKKQQENDQEKEKQKIKEQLTHQKSTDRIKVVSKPQVKIKIKTVGKVEQKLPVDLGKEEKIHSKENIKPPITHPKSEVHIPLKDNPKVEQQIPIKSKSKVNLKAKIVQQPLMMCLIPLLPLEFSHLNSSLNSSQSLPATNKAHEGFTYPLALSREKLLLLGLLKNSVCLLLMLDT</sequence>
<comment type="caution">
    <text evidence="5">The sequence shown here is derived from an EMBL/GenBank/DDBJ whole genome shotgun (WGS) entry which is preliminary data.</text>
</comment>
<dbReference type="InterPro" id="IPR000719">
    <property type="entry name" value="Prot_kinase_dom"/>
</dbReference>
<dbReference type="EMBL" id="SNRW01000292">
    <property type="protein sequence ID" value="KAA6402049.1"/>
    <property type="molecule type" value="Genomic_DNA"/>
</dbReference>
<gene>
    <name evidence="5" type="ORF">EZS28_002414</name>
</gene>
<keyword evidence="5" id="KW-0808">Transferase</keyword>
<feature type="domain" description="Protein kinase" evidence="4">
    <location>
        <begin position="1"/>
        <end position="206"/>
    </location>
</feature>
<dbReference type="GO" id="GO:0005524">
    <property type="term" value="F:ATP binding"/>
    <property type="evidence" value="ECO:0007669"/>
    <property type="project" value="UniProtKB-KW"/>
</dbReference>
<dbReference type="Pfam" id="PF00069">
    <property type="entry name" value="Pkinase"/>
    <property type="match status" value="1"/>
</dbReference>
<dbReference type="InterPro" id="IPR050629">
    <property type="entry name" value="STE20/SPS1-PAK"/>
</dbReference>
<keyword evidence="5" id="KW-0418">Kinase</keyword>
<name>A0A5J4X6B9_9EUKA</name>
<dbReference type="Gene3D" id="1.10.510.10">
    <property type="entry name" value="Transferase(Phosphotransferase) domain 1"/>
    <property type="match status" value="1"/>
</dbReference>
<evidence type="ECO:0000259" key="4">
    <source>
        <dbReference type="PROSITE" id="PS50011"/>
    </source>
</evidence>
<evidence type="ECO:0000256" key="1">
    <source>
        <dbReference type="ARBA" id="ARBA00022741"/>
    </source>
</evidence>
<organism evidence="5 6">
    <name type="scientific">Streblomastix strix</name>
    <dbReference type="NCBI Taxonomy" id="222440"/>
    <lineage>
        <taxon>Eukaryota</taxon>
        <taxon>Metamonada</taxon>
        <taxon>Preaxostyla</taxon>
        <taxon>Oxymonadida</taxon>
        <taxon>Streblomastigidae</taxon>
        <taxon>Streblomastix</taxon>
    </lineage>
</organism>
<dbReference type="PROSITE" id="PS50011">
    <property type="entry name" value="PROTEIN_KINASE_DOM"/>
    <property type="match status" value="1"/>
</dbReference>
<evidence type="ECO:0000313" key="5">
    <source>
        <dbReference type="EMBL" id="KAA6402049.1"/>
    </source>
</evidence>
<dbReference type="Proteomes" id="UP000324800">
    <property type="component" value="Unassembled WGS sequence"/>
</dbReference>